<evidence type="ECO:0000256" key="3">
    <source>
        <dbReference type="SAM" id="SignalP"/>
    </source>
</evidence>
<evidence type="ECO:0000256" key="2">
    <source>
        <dbReference type="SAM" id="Phobius"/>
    </source>
</evidence>
<keyword evidence="3" id="KW-0732">Signal</keyword>
<evidence type="ECO:0000313" key="6">
    <source>
        <dbReference type="Proteomes" id="UP001147752"/>
    </source>
</evidence>
<reference evidence="5" key="2">
    <citation type="journal article" date="2023" name="IMA Fungus">
        <title>Comparative genomic study of the Penicillium genus elucidates a diverse pangenome and 15 lateral gene transfer events.</title>
        <authorList>
            <person name="Petersen C."/>
            <person name="Sorensen T."/>
            <person name="Nielsen M.R."/>
            <person name="Sondergaard T.E."/>
            <person name="Sorensen J.L."/>
            <person name="Fitzpatrick D.A."/>
            <person name="Frisvad J.C."/>
            <person name="Nielsen K.L."/>
        </authorList>
    </citation>
    <scope>NUCLEOTIDE SEQUENCE</scope>
    <source>
        <strain evidence="5">IBT 3081</strain>
    </source>
</reference>
<reference evidence="5" key="1">
    <citation type="submission" date="2022-12" db="EMBL/GenBank/DDBJ databases">
        <authorList>
            <person name="Petersen C."/>
        </authorList>
    </citation>
    <scope>NUCLEOTIDE SEQUENCE</scope>
    <source>
        <strain evidence="5">IBT 3081</strain>
    </source>
</reference>
<feature type="region of interest" description="Disordered" evidence="1">
    <location>
        <begin position="31"/>
        <end position="137"/>
    </location>
</feature>
<feature type="compositionally biased region" description="Polar residues" evidence="1">
    <location>
        <begin position="110"/>
        <end position="125"/>
    </location>
</feature>
<evidence type="ECO:0000256" key="1">
    <source>
        <dbReference type="SAM" id="MobiDB-lite"/>
    </source>
</evidence>
<feature type="signal peptide" evidence="3">
    <location>
        <begin position="1"/>
        <end position="20"/>
    </location>
</feature>
<dbReference type="RefSeq" id="XP_056584304.1">
    <property type="nucleotide sequence ID" value="XM_056720169.1"/>
</dbReference>
<feature type="compositionally biased region" description="Low complexity" evidence="1">
    <location>
        <begin position="174"/>
        <end position="185"/>
    </location>
</feature>
<accession>A0A9W9STR8</accession>
<dbReference type="EMBL" id="JAPZBT010000001">
    <property type="protein sequence ID" value="KAJ5384528.1"/>
    <property type="molecule type" value="Genomic_DNA"/>
</dbReference>
<dbReference type="AlphaFoldDB" id="A0A9W9STR8"/>
<dbReference type="Proteomes" id="UP001147752">
    <property type="component" value="Unassembled WGS sequence"/>
</dbReference>
<feature type="region of interest" description="Disordered" evidence="1">
    <location>
        <begin position="161"/>
        <end position="185"/>
    </location>
</feature>
<proteinExistence type="predicted"/>
<feature type="compositionally biased region" description="Polar residues" evidence="1">
    <location>
        <begin position="161"/>
        <end position="170"/>
    </location>
</feature>
<feature type="region of interest" description="Disordered" evidence="1">
    <location>
        <begin position="222"/>
        <end position="270"/>
    </location>
</feature>
<keyword evidence="2" id="KW-1133">Transmembrane helix</keyword>
<keyword evidence="2" id="KW-0812">Transmembrane</keyword>
<evidence type="ECO:0000259" key="4">
    <source>
        <dbReference type="Pfam" id="PF04478"/>
    </source>
</evidence>
<dbReference type="Pfam" id="PF04478">
    <property type="entry name" value="Mid2"/>
    <property type="match status" value="1"/>
</dbReference>
<feature type="compositionally biased region" description="Low complexity" evidence="1">
    <location>
        <begin position="33"/>
        <end position="99"/>
    </location>
</feature>
<feature type="chain" id="PRO_5040908047" evidence="3">
    <location>
        <begin position="21"/>
        <end position="270"/>
    </location>
</feature>
<keyword evidence="6" id="KW-1185">Reference proteome</keyword>
<protein>
    <submittedName>
        <fullName evidence="5">Mid2-like cell wall stress sensor</fullName>
    </submittedName>
</protein>
<organism evidence="5 6">
    <name type="scientific">Penicillium concentricum</name>
    <dbReference type="NCBI Taxonomy" id="293559"/>
    <lineage>
        <taxon>Eukaryota</taxon>
        <taxon>Fungi</taxon>
        <taxon>Dikarya</taxon>
        <taxon>Ascomycota</taxon>
        <taxon>Pezizomycotina</taxon>
        <taxon>Eurotiomycetes</taxon>
        <taxon>Eurotiomycetidae</taxon>
        <taxon>Eurotiales</taxon>
        <taxon>Aspergillaceae</taxon>
        <taxon>Penicillium</taxon>
    </lineage>
</organism>
<gene>
    <name evidence="5" type="ORF">N7517_002439</name>
</gene>
<evidence type="ECO:0000313" key="5">
    <source>
        <dbReference type="EMBL" id="KAJ5384528.1"/>
    </source>
</evidence>
<comment type="caution">
    <text evidence="5">The sequence shown here is derived from an EMBL/GenBank/DDBJ whole genome shotgun (WGS) entry which is preliminary data.</text>
</comment>
<feature type="domain" description="Mid2" evidence="4">
    <location>
        <begin position="145"/>
        <end position="213"/>
    </location>
</feature>
<dbReference type="OrthoDB" id="5425782at2759"/>
<keyword evidence="2" id="KW-0472">Membrane</keyword>
<name>A0A9W9STR8_9EURO</name>
<feature type="transmembrane region" description="Helical" evidence="2">
    <location>
        <begin position="190"/>
        <end position="212"/>
    </location>
</feature>
<dbReference type="InterPro" id="IPR007567">
    <property type="entry name" value="Mid2_dom"/>
</dbReference>
<sequence length="270" mass="27407">MRLSSLSFFIQALLLTAVAAQSAGVSNPVQDITTETTSSSSSEIPETTSTTSSSTSSKETTSEEPTTTADPTTSSTSSSSSTSSTERTTDPVTTEPTTSAEPSATPEPTVASTTSKKTDPASKTSTEGDDTTSAKTTATQTPVVKTITSYATSDGSTIANVMTTTSTPAPSLNGDKSSGSSGVSSSDKKIIIGVVVGVGGAILIGAVGLVFWRIHKKRSEQYGDEDDLMGGTAVGSGPREKAPSPAGNTPFKNTLDQYHNPGPVNAASNF</sequence>
<dbReference type="GeneID" id="81459352"/>
<feature type="compositionally biased region" description="Polar residues" evidence="1">
    <location>
        <begin position="246"/>
        <end position="257"/>
    </location>
</feature>